<dbReference type="RefSeq" id="WP_015494406.1">
    <property type="nucleotide sequence ID" value="NC_020908.1"/>
</dbReference>
<organism evidence="2 3">
    <name type="scientific">Octadecabacter arcticus 238</name>
    <dbReference type="NCBI Taxonomy" id="391616"/>
    <lineage>
        <taxon>Bacteria</taxon>
        <taxon>Pseudomonadati</taxon>
        <taxon>Pseudomonadota</taxon>
        <taxon>Alphaproteobacteria</taxon>
        <taxon>Rhodobacterales</taxon>
        <taxon>Roseobacteraceae</taxon>
        <taxon>Octadecabacter</taxon>
    </lineage>
</organism>
<dbReference type="Pfam" id="PF13801">
    <property type="entry name" value="Metal_resist"/>
    <property type="match status" value="1"/>
</dbReference>
<gene>
    <name evidence="2" type="ORF">OA238_c09940</name>
</gene>
<dbReference type="HOGENOM" id="CLU_122852_0_0_5"/>
<dbReference type="STRING" id="391616.OA238_c09940"/>
<dbReference type="OrthoDB" id="7688532at2"/>
<dbReference type="AlphaFoldDB" id="M9RG70"/>
<dbReference type="KEGG" id="oar:OA238_c09940"/>
<dbReference type="EMBL" id="CP003742">
    <property type="protein sequence ID" value="AGI71192.1"/>
    <property type="molecule type" value="Genomic_DNA"/>
</dbReference>
<keyword evidence="1" id="KW-1133">Transmembrane helix</keyword>
<evidence type="ECO:0008006" key="4">
    <source>
        <dbReference type="Google" id="ProtNLM"/>
    </source>
</evidence>
<name>M9RG70_9RHOB</name>
<proteinExistence type="predicted"/>
<evidence type="ECO:0000256" key="1">
    <source>
        <dbReference type="SAM" id="Phobius"/>
    </source>
</evidence>
<keyword evidence="3" id="KW-1185">Reference proteome</keyword>
<evidence type="ECO:0000313" key="2">
    <source>
        <dbReference type="EMBL" id="AGI71192.1"/>
    </source>
</evidence>
<keyword evidence="1" id="KW-0812">Transmembrane</keyword>
<dbReference type="Proteomes" id="UP000004688">
    <property type="component" value="Chromosome"/>
</dbReference>
<dbReference type="InterPro" id="IPR025961">
    <property type="entry name" value="Metal_resist"/>
</dbReference>
<reference evidence="2 3" key="1">
    <citation type="journal article" date="2013" name="PLoS ONE">
        <title>Poles Apart: Arctic and Antarctic Octadecabacter strains Share High Genome Plasticity and a New Type of Xanthorhodopsin.</title>
        <authorList>
            <person name="Vollmers J."/>
            <person name="Voget S."/>
            <person name="Dietrich S."/>
            <person name="Gollnow K."/>
            <person name="Smits M."/>
            <person name="Meyer K."/>
            <person name="Brinkhoff T."/>
            <person name="Simon M."/>
            <person name="Daniel R."/>
        </authorList>
    </citation>
    <scope>NUCLEOTIDE SEQUENCE [LARGE SCALE GENOMIC DNA]</scope>
    <source>
        <strain evidence="2 3">238</strain>
    </source>
</reference>
<accession>M9RG70</accession>
<sequence>MAEEKTKSQRIQRIVLIGSLALNLLIIGVATGVALNGGKPGAGQRFDLTVNPLTRAMEGARSDAVRDALRNSGAFERDDRSDMRRDMNALLATLRADEFDEVAFRTVLMRQRDRFRTGQETVLGAVSAQIDDMSAGERAAFADRLEEQMRRAPRARQ</sequence>
<evidence type="ECO:0000313" key="3">
    <source>
        <dbReference type="Proteomes" id="UP000004688"/>
    </source>
</evidence>
<keyword evidence="1" id="KW-0472">Membrane</keyword>
<protein>
    <recommendedName>
        <fullName evidence="4">Integral membrane protein</fullName>
    </recommendedName>
</protein>
<feature type="transmembrane region" description="Helical" evidence="1">
    <location>
        <begin position="14"/>
        <end position="35"/>
    </location>
</feature>